<comment type="caution">
    <text evidence="4">The sequence shown here is derived from an EMBL/GenBank/DDBJ whole genome shotgun (WGS) entry which is preliminary data.</text>
</comment>
<dbReference type="InterPro" id="IPR002048">
    <property type="entry name" value="EF_hand_dom"/>
</dbReference>
<dbReference type="EMBL" id="CAJNIZ010045144">
    <property type="protein sequence ID" value="CAE7711824.1"/>
    <property type="molecule type" value="Genomic_DNA"/>
</dbReference>
<evidence type="ECO:0000256" key="1">
    <source>
        <dbReference type="ARBA" id="ARBA00022837"/>
    </source>
</evidence>
<dbReference type="SUPFAM" id="SSF47473">
    <property type="entry name" value="EF-hand"/>
    <property type="match status" value="1"/>
</dbReference>
<feature type="non-terminal residue" evidence="4">
    <location>
        <position position="159"/>
    </location>
</feature>
<organism evidence="4 5">
    <name type="scientific">Symbiodinium pilosum</name>
    <name type="common">Dinoflagellate</name>
    <dbReference type="NCBI Taxonomy" id="2952"/>
    <lineage>
        <taxon>Eukaryota</taxon>
        <taxon>Sar</taxon>
        <taxon>Alveolata</taxon>
        <taxon>Dinophyceae</taxon>
        <taxon>Suessiales</taxon>
        <taxon>Symbiodiniaceae</taxon>
        <taxon>Symbiodinium</taxon>
    </lineage>
</organism>
<evidence type="ECO:0000313" key="4">
    <source>
        <dbReference type="EMBL" id="CAE7711824.1"/>
    </source>
</evidence>
<sequence>MLTLFMSLSGGVSWEQALSPLKEISAIWVICYIGYVSFTYFAVLNVVTAVFCQSAIESAQNDQVTLMQNMLMNKEKHVRKIQELFGRLGATDGGVITLQMFEENINSDAVSSYFEALGLDVWDAWAFFKLLDSDGGGSVDVEEFFMGCLRFRGQAKAMD</sequence>
<keyword evidence="2" id="KW-0812">Transmembrane</keyword>
<dbReference type="PROSITE" id="PS50222">
    <property type="entry name" value="EF_HAND_2"/>
    <property type="match status" value="1"/>
</dbReference>
<proteinExistence type="predicted"/>
<name>A0A812X5R8_SYMPI</name>
<dbReference type="AlphaFoldDB" id="A0A812X5R8"/>
<feature type="domain" description="EF-hand" evidence="3">
    <location>
        <begin position="123"/>
        <end position="154"/>
    </location>
</feature>
<feature type="transmembrane region" description="Helical" evidence="2">
    <location>
        <begin position="27"/>
        <end position="51"/>
    </location>
</feature>
<dbReference type="PROSITE" id="PS00018">
    <property type="entry name" value="EF_HAND_1"/>
    <property type="match status" value="1"/>
</dbReference>
<evidence type="ECO:0000313" key="5">
    <source>
        <dbReference type="Proteomes" id="UP000649617"/>
    </source>
</evidence>
<protein>
    <recommendedName>
        <fullName evidence="3">EF-hand domain-containing protein</fullName>
    </recommendedName>
</protein>
<evidence type="ECO:0000256" key="2">
    <source>
        <dbReference type="SAM" id="Phobius"/>
    </source>
</evidence>
<dbReference type="OrthoDB" id="445895at2759"/>
<evidence type="ECO:0000259" key="3">
    <source>
        <dbReference type="PROSITE" id="PS50222"/>
    </source>
</evidence>
<gene>
    <name evidence="4" type="ORF">SPIL2461_LOCUS20177</name>
</gene>
<dbReference type="InterPro" id="IPR011992">
    <property type="entry name" value="EF-hand-dom_pair"/>
</dbReference>
<keyword evidence="2" id="KW-0472">Membrane</keyword>
<keyword evidence="2" id="KW-1133">Transmembrane helix</keyword>
<dbReference type="Gene3D" id="1.10.238.10">
    <property type="entry name" value="EF-hand"/>
    <property type="match status" value="1"/>
</dbReference>
<reference evidence="4" key="1">
    <citation type="submission" date="2021-02" db="EMBL/GenBank/DDBJ databases">
        <authorList>
            <person name="Dougan E. K."/>
            <person name="Rhodes N."/>
            <person name="Thang M."/>
            <person name="Chan C."/>
        </authorList>
    </citation>
    <scope>NUCLEOTIDE SEQUENCE</scope>
</reference>
<keyword evidence="1" id="KW-0106">Calcium</keyword>
<accession>A0A812X5R8</accession>
<dbReference type="GO" id="GO:0005509">
    <property type="term" value="F:calcium ion binding"/>
    <property type="evidence" value="ECO:0007669"/>
    <property type="project" value="InterPro"/>
</dbReference>
<dbReference type="Proteomes" id="UP000649617">
    <property type="component" value="Unassembled WGS sequence"/>
</dbReference>
<keyword evidence="5" id="KW-1185">Reference proteome</keyword>
<dbReference type="InterPro" id="IPR018247">
    <property type="entry name" value="EF_Hand_1_Ca_BS"/>
</dbReference>